<sequence length="39" mass="4384">MDSLTLLAIPGLALAIAWLLVADTRRTARRNERRDHPAE</sequence>
<name>W8RWL2_9RHOB</name>
<protein>
    <submittedName>
        <fullName evidence="1">Uncharacterized protein</fullName>
    </submittedName>
</protein>
<dbReference type="STRING" id="1294273.roselon_03331"/>
<evidence type="ECO:0000313" key="1">
    <source>
        <dbReference type="EMBL" id="AHM05589.1"/>
    </source>
</evidence>
<dbReference type="EMBL" id="CP004372">
    <property type="protein sequence ID" value="AHM05589.1"/>
    <property type="molecule type" value="Genomic_DNA"/>
</dbReference>
<dbReference type="HOGENOM" id="CLU_3316284_0_0_5"/>
<reference evidence="1 2" key="1">
    <citation type="submission" date="2013-03" db="EMBL/GenBank/DDBJ databases">
        <authorList>
            <person name="Fiebig A."/>
            <person name="Goeker M."/>
            <person name="Klenk H.-P.P."/>
        </authorList>
    </citation>
    <scope>NUCLEOTIDE SEQUENCE [LARGE SCALE GENOMIC DNA]</scope>
    <source>
        <strain evidence="2">DSM 19469</strain>
    </source>
</reference>
<keyword evidence="2" id="KW-1185">Reference proteome</keyword>
<proteinExistence type="predicted"/>
<organism evidence="1 2">
    <name type="scientific">Roseicyclus elongatus DSM 19469</name>
    <dbReference type="NCBI Taxonomy" id="1294273"/>
    <lineage>
        <taxon>Bacteria</taxon>
        <taxon>Pseudomonadati</taxon>
        <taxon>Pseudomonadota</taxon>
        <taxon>Alphaproteobacteria</taxon>
        <taxon>Rhodobacterales</taxon>
        <taxon>Roseobacteraceae</taxon>
        <taxon>Roseicyclus</taxon>
    </lineage>
</organism>
<dbReference type="KEGG" id="red:roselon_03331"/>
<gene>
    <name evidence="1" type="ORF">roselon_03331</name>
</gene>
<accession>W8RWL2</accession>
<dbReference type="AlphaFoldDB" id="W8RWL2"/>
<evidence type="ECO:0000313" key="2">
    <source>
        <dbReference type="Proteomes" id="UP000019593"/>
    </source>
</evidence>
<dbReference type="Proteomes" id="UP000019593">
    <property type="component" value="Chromosome"/>
</dbReference>